<protein>
    <recommendedName>
        <fullName evidence="4">Transposase</fullName>
    </recommendedName>
</protein>
<dbReference type="SUPFAM" id="SSF46689">
    <property type="entry name" value="Homeodomain-like"/>
    <property type="match status" value="1"/>
</dbReference>
<gene>
    <name evidence="1" type="ORF">PEDI_32840</name>
    <name evidence="2" type="ORF">PEDI_45900</name>
</gene>
<proteinExistence type="predicted"/>
<evidence type="ECO:0008006" key="4">
    <source>
        <dbReference type="Google" id="ProtNLM"/>
    </source>
</evidence>
<dbReference type="EMBL" id="BQKE01000002">
    <property type="protein sequence ID" value="GJM62732.1"/>
    <property type="molecule type" value="Genomic_DNA"/>
</dbReference>
<keyword evidence="3" id="KW-1185">Reference proteome</keyword>
<dbReference type="InterPro" id="IPR009057">
    <property type="entry name" value="Homeodomain-like_sf"/>
</dbReference>
<accession>A0AAN4W1S5</accession>
<sequence>MTKVQKEKKSISVKEKRTLVQKYYAKLVSKQEILDDYGINERTLRRWCWWYEELIQKKYKIRPKMKKSELPDDPKALKKLIMEIQREKENAELKAEAMEIIVDIASESTGINFKKKVGGKRSTK</sequence>
<dbReference type="AlphaFoldDB" id="A0AAN4W1S5"/>
<evidence type="ECO:0000313" key="1">
    <source>
        <dbReference type="EMBL" id="GJM62732.1"/>
    </source>
</evidence>
<dbReference type="RefSeq" id="WP_338237973.1">
    <property type="nucleotide sequence ID" value="NZ_BQKE01000002.1"/>
</dbReference>
<dbReference type="Proteomes" id="UP001310022">
    <property type="component" value="Unassembled WGS sequence"/>
</dbReference>
<reference evidence="1 3" key="1">
    <citation type="submission" date="2021-12" db="EMBL/GenBank/DDBJ databases">
        <title>Genome sequencing of bacteria with rrn-lacking chromosome and rrn-plasmid.</title>
        <authorList>
            <person name="Anda M."/>
            <person name="Iwasaki W."/>
        </authorList>
    </citation>
    <scope>NUCLEOTIDE SEQUENCE [LARGE SCALE GENOMIC DNA]</scope>
    <source>
        <strain evidence="1 3">NBRC 15940</strain>
    </source>
</reference>
<evidence type="ECO:0000313" key="2">
    <source>
        <dbReference type="EMBL" id="GJM64038.1"/>
    </source>
</evidence>
<name>A0AAN4W1S5_9BACT</name>
<dbReference type="EMBL" id="BQKE01000004">
    <property type="protein sequence ID" value="GJM64038.1"/>
    <property type="molecule type" value="Genomic_DNA"/>
</dbReference>
<organism evidence="1 3">
    <name type="scientific">Persicobacter diffluens</name>
    <dbReference type="NCBI Taxonomy" id="981"/>
    <lineage>
        <taxon>Bacteria</taxon>
        <taxon>Pseudomonadati</taxon>
        <taxon>Bacteroidota</taxon>
        <taxon>Cytophagia</taxon>
        <taxon>Cytophagales</taxon>
        <taxon>Persicobacteraceae</taxon>
        <taxon>Persicobacter</taxon>
    </lineage>
</organism>
<evidence type="ECO:0000313" key="3">
    <source>
        <dbReference type="Proteomes" id="UP001310022"/>
    </source>
</evidence>
<comment type="caution">
    <text evidence="1">The sequence shown here is derived from an EMBL/GenBank/DDBJ whole genome shotgun (WGS) entry which is preliminary data.</text>
</comment>